<feature type="compositionally biased region" description="Polar residues" evidence="4">
    <location>
        <begin position="433"/>
        <end position="446"/>
    </location>
</feature>
<dbReference type="PRINTS" id="PR00722">
    <property type="entry name" value="CHYMOTRYPSIN"/>
</dbReference>
<dbReference type="PROSITE" id="PS50240">
    <property type="entry name" value="TRYPSIN_DOM"/>
    <property type="match status" value="2"/>
</dbReference>
<dbReference type="Proteomes" id="UP001151295">
    <property type="component" value="Unassembled WGS sequence"/>
</dbReference>
<feature type="transmembrane region" description="Helical" evidence="5">
    <location>
        <begin position="93"/>
        <end position="117"/>
    </location>
</feature>
<dbReference type="InterPro" id="IPR033116">
    <property type="entry name" value="TRYPSIN_SER"/>
</dbReference>
<feature type="domain" description="Peptidase S1" evidence="6">
    <location>
        <begin position="881"/>
        <end position="1123"/>
    </location>
</feature>
<reference evidence="7" key="1">
    <citation type="submission" date="2022-07" db="EMBL/GenBank/DDBJ databases">
        <title>Phylogenomic reconstructions and comparative analyses of Kickxellomycotina fungi.</title>
        <authorList>
            <person name="Reynolds N.K."/>
            <person name="Stajich J.E."/>
            <person name="Barry K."/>
            <person name="Grigoriev I.V."/>
            <person name="Crous P."/>
            <person name="Smith M.E."/>
        </authorList>
    </citation>
    <scope>NUCLEOTIDE SEQUENCE</scope>
    <source>
        <strain evidence="7">BCRC 34882</strain>
    </source>
</reference>
<dbReference type="InterPro" id="IPR001314">
    <property type="entry name" value="Peptidase_S1A"/>
</dbReference>
<keyword evidence="3" id="KW-0720">Serine protease</keyword>
<keyword evidence="5" id="KW-1133">Transmembrane helix</keyword>
<dbReference type="Gene3D" id="2.40.10.10">
    <property type="entry name" value="Trypsin-like serine proteases"/>
    <property type="match status" value="3"/>
</dbReference>
<evidence type="ECO:0000256" key="5">
    <source>
        <dbReference type="SAM" id="Phobius"/>
    </source>
</evidence>
<feature type="transmembrane region" description="Helical" evidence="5">
    <location>
        <begin position="60"/>
        <end position="81"/>
    </location>
</feature>
<feature type="transmembrane region" description="Helical" evidence="5">
    <location>
        <begin position="24"/>
        <end position="48"/>
    </location>
</feature>
<name>A0ABQ8PUY3_9FUNG</name>
<dbReference type="InterPro" id="IPR009003">
    <property type="entry name" value="Peptidase_S1_PA"/>
</dbReference>
<feature type="transmembrane region" description="Helical" evidence="5">
    <location>
        <begin position="250"/>
        <end position="275"/>
    </location>
</feature>
<dbReference type="PANTHER" id="PTHR24276:SF98">
    <property type="entry name" value="FI18310P1-RELATED"/>
    <property type="match status" value="1"/>
</dbReference>
<gene>
    <name evidence="7" type="primary">PRSS21</name>
    <name evidence="7" type="ORF">EDC05_000424</name>
</gene>
<dbReference type="SMART" id="SM00020">
    <property type="entry name" value="Tryp_SPc"/>
    <property type="match status" value="2"/>
</dbReference>
<comment type="caution">
    <text evidence="7">The sequence shown here is derived from an EMBL/GenBank/DDBJ whole genome shotgun (WGS) entry which is preliminary data.</text>
</comment>
<feature type="region of interest" description="Disordered" evidence="4">
    <location>
        <begin position="1133"/>
        <end position="1167"/>
    </location>
</feature>
<accession>A0ABQ8PUY3</accession>
<evidence type="ECO:0000256" key="1">
    <source>
        <dbReference type="ARBA" id="ARBA00007664"/>
    </source>
</evidence>
<feature type="transmembrane region" description="Helical" evidence="5">
    <location>
        <begin position="319"/>
        <end position="338"/>
    </location>
</feature>
<dbReference type="InterPro" id="IPR043504">
    <property type="entry name" value="Peptidase_S1_PA_chymotrypsin"/>
</dbReference>
<evidence type="ECO:0000256" key="2">
    <source>
        <dbReference type="ARBA" id="ARBA00023157"/>
    </source>
</evidence>
<dbReference type="InterPro" id="IPR036305">
    <property type="entry name" value="RGS_sf"/>
</dbReference>
<dbReference type="SUPFAM" id="SSF48097">
    <property type="entry name" value="Regulator of G-protein signaling, RGS"/>
    <property type="match status" value="1"/>
</dbReference>
<keyword evidence="2" id="KW-1015">Disulfide bond</keyword>
<dbReference type="PANTHER" id="PTHR24276">
    <property type="entry name" value="POLYSERASE-RELATED"/>
    <property type="match status" value="1"/>
</dbReference>
<keyword evidence="3" id="KW-0378">Hydrolase</keyword>
<keyword evidence="3" id="KW-0645">Protease</keyword>
<dbReference type="Gene3D" id="1.10.167.10">
    <property type="entry name" value="Regulator of G-protein Signalling 4, domain 2"/>
    <property type="match status" value="1"/>
</dbReference>
<protein>
    <submittedName>
        <fullName evidence="7">Testisin</fullName>
    </submittedName>
</protein>
<evidence type="ECO:0000256" key="3">
    <source>
        <dbReference type="RuleBase" id="RU363034"/>
    </source>
</evidence>
<feature type="compositionally biased region" description="Low complexity" evidence="4">
    <location>
        <begin position="1139"/>
        <end position="1157"/>
    </location>
</feature>
<keyword evidence="5" id="KW-0812">Transmembrane</keyword>
<proteinExistence type="inferred from homology"/>
<comment type="similarity">
    <text evidence="1">Belongs to the peptidase S1 family.</text>
</comment>
<evidence type="ECO:0000259" key="6">
    <source>
        <dbReference type="PROSITE" id="PS50240"/>
    </source>
</evidence>
<organism evidence="7 8">
    <name type="scientific">Coemansia umbellata</name>
    <dbReference type="NCBI Taxonomy" id="1424467"/>
    <lineage>
        <taxon>Eukaryota</taxon>
        <taxon>Fungi</taxon>
        <taxon>Fungi incertae sedis</taxon>
        <taxon>Zoopagomycota</taxon>
        <taxon>Kickxellomycotina</taxon>
        <taxon>Kickxellomycetes</taxon>
        <taxon>Kickxellales</taxon>
        <taxon>Kickxellaceae</taxon>
        <taxon>Coemansia</taxon>
    </lineage>
</organism>
<keyword evidence="5" id="KW-0472">Membrane</keyword>
<feature type="region of interest" description="Disordered" evidence="4">
    <location>
        <begin position="145"/>
        <end position="164"/>
    </location>
</feature>
<dbReference type="InterPro" id="IPR001254">
    <property type="entry name" value="Trypsin_dom"/>
</dbReference>
<dbReference type="InterPro" id="IPR050430">
    <property type="entry name" value="Peptidase_S1"/>
</dbReference>
<feature type="domain" description="Peptidase S1" evidence="6">
    <location>
        <begin position="555"/>
        <end position="793"/>
    </location>
</feature>
<evidence type="ECO:0000256" key="4">
    <source>
        <dbReference type="SAM" id="MobiDB-lite"/>
    </source>
</evidence>
<sequence>MSDSQVEVLLDWAPGSTKYRIRSITMTCLSAIYALFVLVTTIMFLIVARNKRSGLDKRSAKLVIFQALGCYLVGVDGLTTAALNNWACFGKLWLFNVGFIMSLTAMSARAFHLLVVYKVHELASKLSSRDPGAINSVLTKNLKQTDTSRSSLDDPSAVNEKGMHGLTSRPISRKLSRISANLRRTNPHERLRLSQQLHKYRQLLRYTTDRMLLLYVSLSLLFIVILSFIINATDKQFSMKPVNIVCDAIWGFIPGLAIIIFYFFIVFPIILWRVWRHNDAYGIRNDLIICDTVGVTVMVVTLVWVLVLQETQQIWPGLSYIWVYAILIHISSVFVPLLKAIRHTKQAIDGATPQLIYSAAQASTTMPTTIGMSRRRSEFNRMLDSVHEYEKFRTFAASCFCSELTSFAEEYQVLKSQVVALFERRSSEEDKNNSPVTPNTLSMNTERTSREAAIQSIRLSQCLVDNALLQSTEFALPLPQTCVTVSILATLLEKQPELSQDSLTYPQPLAHKLLSIYREYVDPNSLTSVNASSMVVQLLTPAFGAAASKPLTKRIYDGAVVPNGNAPYAASLKIVNKNGNKQLCGATIISPDYLITAAHCLTPYDSSTQITIGYDSQEINSQKTAKAEKVFVHPKYLVNNVAYAQYDLAIIKVQGLHGKATKRILIYTGSIETKQKLFATGWGQAESSSVDTTKLRNATLYVGDDNTCRSYMSDFDTNNGALICTPTDQSSGAGVCTSDAGAPVVTGKGSDFMFVGIASRIASFDGKFCGGTKAADFFVHISYHMDFITKTTGLTKQYLSSESDFTEKLDDDNDGPDPLSFLDNGGPLPTGVRLIYPTNPNSESSIPTSTVYSLVTLSHTKNADITETLVAALPGPLDKRIYDGTAVTAGFLPYAASILIKNKDGLYVCGATIISPNYLITAAHCVITPEYGGGTGATVTVGYDSWDKSKQKQVVVDKYTVHPKYNVNNVIDNRYDIAILHVPTSMTGDNTKRILIDDGKITPDQSLLAMGWGGRESPSLNGDILRAAKLIVGDGDTCRKYYSRFDTNDGQYVCTLSSKTPGVGICGGDSGSAVVTNTHDDAKFVGLSSLIVALGTLTCGGANTASFFTHVYAYLDFITGYTGLTREYLVGKSNTKADSPSTSYTTTSTTSTKSVHSPTPPSSPNPSVIVVTRTATVVVTDYVDSLAW</sequence>
<dbReference type="EMBL" id="JANBQD010000002">
    <property type="protein sequence ID" value="KAJ1996056.1"/>
    <property type="molecule type" value="Genomic_DNA"/>
</dbReference>
<evidence type="ECO:0000313" key="7">
    <source>
        <dbReference type="EMBL" id="KAJ1996056.1"/>
    </source>
</evidence>
<dbReference type="SUPFAM" id="SSF50494">
    <property type="entry name" value="Trypsin-like serine proteases"/>
    <property type="match status" value="2"/>
</dbReference>
<dbReference type="PROSITE" id="PS00135">
    <property type="entry name" value="TRYPSIN_SER"/>
    <property type="match status" value="1"/>
</dbReference>
<evidence type="ECO:0000313" key="8">
    <source>
        <dbReference type="Proteomes" id="UP001151295"/>
    </source>
</evidence>
<keyword evidence="8" id="KW-1185">Reference proteome</keyword>
<dbReference type="InterPro" id="IPR018114">
    <property type="entry name" value="TRYPSIN_HIS"/>
</dbReference>
<feature type="transmembrane region" description="Helical" evidence="5">
    <location>
        <begin position="211"/>
        <end position="230"/>
    </location>
</feature>
<feature type="transmembrane region" description="Helical" evidence="5">
    <location>
        <begin position="287"/>
        <end position="307"/>
    </location>
</feature>
<dbReference type="Pfam" id="PF00089">
    <property type="entry name" value="Trypsin"/>
    <property type="match status" value="2"/>
</dbReference>
<feature type="region of interest" description="Disordered" evidence="4">
    <location>
        <begin position="427"/>
        <end position="446"/>
    </location>
</feature>
<dbReference type="CDD" id="cd00190">
    <property type="entry name" value="Tryp_SPc"/>
    <property type="match status" value="2"/>
</dbReference>
<dbReference type="PROSITE" id="PS00134">
    <property type="entry name" value="TRYPSIN_HIS"/>
    <property type="match status" value="2"/>
</dbReference>
<dbReference type="InterPro" id="IPR044926">
    <property type="entry name" value="RGS_subdomain_2"/>
</dbReference>